<reference evidence="1" key="2">
    <citation type="submission" date="2025-09" db="UniProtKB">
        <authorList>
            <consortium name="Ensembl"/>
        </authorList>
    </citation>
    <scope>IDENTIFICATION</scope>
</reference>
<protein>
    <submittedName>
        <fullName evidence="1">Uncharacterized protein</fullName>
    </submittedName>
</protein>
<accession>A0A3Q2YRV6</accession>
<proteinExistence type="predicted"/>
<organism evidence="1 2">
    <name type="scientific">Hippocampus comes</name>
    <name type="common">Tiger tail seahorse</name>
    <dbReference type="NCBI Taxonomy" id="109280"/>
    <lineage>
        <taxon>Eukaryota</taxon>
        <taxon>Metazoa</taxon>
        <taxon>Chordata</taxon>
        <taxon>Craniata</taxon>
        <taxon>Vertebrata</taxon>
        <taxon>Euteleostomi</taxon>
        <taxon>Actinopterygii</taxon>
        <taxon>Neopterygii</taxon>
        <taxon>Teleostei</taxon>
        <taxon>Neoteleostei</taxon>
        <taxon>Acanthomorphata</taxon>
        <taxon>Syngnathiaria</taxon>
        <taxon>Syngnathiformes</taxon>
        <taxon>Syngnathoidei</taxon>
        <taxon>Syngnathidae</taxon>
        <taxon>Hippocampus</taxon>
    </lineage>
</organism>
<sequence>MYFHKQLSSCRSQTNVGLLTTINLGCLFSSFSAPSVKAGSVRADTSHSRIVGECSPQHLPKCSLCLTLKCRYGMPE</sequence>
<name>A0A3Q2YRV6_HIPCM</name>
<reference evidence="1" key="1">
    <citation type="submission" date="2025-08" db="UniProtKB">
        <authorList>
            <consortium name="Ensembl"/>
        </authorList>
    </citation>
    <scope>IDENTIFICATION</scope>
</reference>
<evidence type="ECO:0000313" key="1">
    <source>
        <dbReference type="Ensembl" id="ENSHCOP00000021402.1"/>
    </source>
</evidence>
<dbReference type="Ensembl" id="ENSHCOT00000003739.1">
    <property type="protein sequence ID" value="ENSHCOP00000021402.1"/>
    <property type="gene ID" value="ENSHCOG00000008191.1"/>
</dbReference>
<dbReference type="Proteomes" id="UP000264820">
    <property type="component" value="Unplaced"/>
</dbReference>
<keyword evidence="2" id="KW-1185">Reference proteome</keyword>
<dbReference type="AlphaFoldDB" id="A0A3Q2YRV6"/>
<evidence type="ECO:0000313" key="2">
    <source>
        <dbReference type="Proteomes" id="UP000264820"/>
    </source>
</evidence>